<evidence type="ECO:0000313" key="2">
    <source>
        <dbReference type="Proteomes" id="UP001229244"/>
    </source>
</evidence>
<organism evidence="1 2">
    <name type="scientific">Amorphus orientalis</name>
    <dbReference type="NCBI Taxonomy" id="649198"/>
    <lineage>
        <taxon>Bacteria</taxon>
        <taxon>Pseudomonadati</taxon>
        <taxon>Pseudomonadota</taxon>
        <taxon>Alphaproteobacteria</taxon>
        <taxon>Hyphomicrobiales</taxon>
        <taxon>Amorphaceae</taxon>
        <taxon>Amorphus</taxon>
    </lineage>
</organism>
<dbReference type="EMBL" id="JAUSUL010000003">
    <property type="protein sequence ID" value="MDQ0316768.1"/>
    <property type="molecule type" value="Genomic_DNA"/>
</dbReference>
<dbReference type="AlphaFoldDB" id="A0AAE4ATY5"/>
<comment type="caution">
    <text evidence="1">The sequence shown here is derived from an EMBL/GenBank/DDBJ whole genome shotgun (WGS) entry which is preliminary data.</text>
</comment>
<reference evidence="1" key="1">
    <citation type="submission" date="2023-07" db="EMBL/GenBank/DDBJ databases">
        <title>Genomic Encyclopedia of Type Strains, Phase IV (KMG-IV): sequencing the most valuable type-strain genomes for metagenomic binning, comparative biology and taxonomic classification.</title>
        <authorList>
            <person name="Goeker M."/>
        </authorList>
    </citation>
    <scope>NUCLEOTIDE SEQUENCE</scope>
    <source>
        <strain evidence="1">DSM 21202</strain>
    </source>
</reference>
<sequence length="145" mass="16039">MTPLKLAALDSEDLSVVSAHVQDAVLMVKDLRWRPADQRFVVALNRYAWEAKGKRRDPGQRRQAVLDFARVTAARAMKLRRDVPDAVLSLLAVTFEETEAPAGRITLHFSGGGSMELEVECIEVTLTDLGSAWAAQARPEHDLSD</sequence>
<dbReference type="RefSeq" id="WP_306886645.1">
    <property type="nucleotide sequence ID" value="NZ_JAUSUL010000003.1"/>
</dbReference>
<dbReference type="InterPro" id="IPR021335">
    <property type="entry name" value="DUF2948"/>
</dbReference>
<protein>
    <recommendedName>
        <fullName evidence="3">DUF2948 domain-containing protein</fullName>
    </recommendedName>
</protein>
<proteinExistence type="predicted"/>
<gene>
    <name evidence="1" type="ORF">J2S73_003244</name>
</gene>
<dbReference type="Proteomes" id="UP001229244">
    <property type="component" value="Unassembled WGS sequence"/>
</dbReference>
<name>A0AAE4ATY5_9HYPH</name>
<dbReference type="Pfam" id="PF11164">
    <property type="entry name" value="DUF2948"/>
    <property type="match status" value="1"/>
</dbReference>
<evidence type="ECO:0008006" key="3">
    <source>
        <dbReference type="Google" id="ProtNLM"/>
    </source>
</evidence>
<keyword evidence="2" id="KW-1185">Reference proteome</keyword>
<accession>A0AAE4ATY5</accession>
<evidence type="ECO:0000313" key="1">
    <source>
        <dbReference type="EMBL" id="MDQ0316768.1"/>
    </source>
</evidence>